<dbReference type="PANTHER" id="PTHR15682:SF2">
    <property type="entry name" value="UNHEALTHY RIBOSOME BIOGENESIS PROTEIN 2 HOMOLOG"/>
    <property type="match status" value="1"/>
</dbReference>
<keyword evidence="4" id="KW-1185">Reference proteome</keyword>
<name>A0A833VK21_9POAL</name>
<dbReference type="GO" id="GO:0042254">
    <property type="term" value="P:ribosome biogenesis"/>
    <property type="evidence" value="ECO:0007669"/>
    <property type="project" value="TreeGrafter"/>
</dbReference>
<proteinExistence type="predicted"/>
<evidence type="ECO:0000256" key="1">
    <source>
        <dbReference type="SAM" id="MobiDB-lite"/>
    </source>
</evidence>
<protein>
    <submittedName>
        <fullName evidence="3">Urb2/Npa2 family</fullName>
    </submittedName>
</protein>
<accession>A0A833VK21</accession>
<dbReference type="OrthoDB" id="160374at2759"/>
<dbReference type="GO" id="GO:0005730">
    <property type="term" value="C:nucleolus"/>
    <property type="evidence" value="ECO:0007669"/>
    <property type="project" value="TreeGrafter"/>
</dbReference>
<dbReference type="PANTHER" id="PTHR15682">
    <property type="entry name" value="UNHEALTHY RIBOSOME BIOGENESIS PROTEIN 2 HOMOLOG"/>
    <property type="match status" value="1"/>
</dbReference>
<evidence type="ECO:0000313" key="4">
    <source>
        <dbReference type="Proteomes" id="UP000623129"/>
    </source>
</evidence>
<feature type="domain" description="Nucleolar 27S pre-rRNA processing Urb2/Npa2 C-terminal" evidence="2">
    <location>
        <begin position="1637"/>
        <end position="1853"/>
    </location>
</feature>
<feature type="region of interest" description="Disordered" evidence="1">
    <location>
        <begin position="1"/>
        <end position="27"/>
    </location>
</feature>
<dbReference type="InterPro" id="IPR052609">
    <property type="entry name" value="Ribosome_Biogenesis_Reg"/>
</dbReference>
<evidence type="ECO:0000259" key="2">
    <source>
        <dbReference type="Pfam" id="PF10441"/>
    </source>
</evidence>
<gene>
    <name evidence="3" type="ORF">FCM35_KLT08119</name>
</gene>
<comment type="caution">
    <text evidence="3">The sequence shown here is derived from an EMBL/GenBank/DDBJ whole genome shotgun (WGS) entry which is preliminary data.</text>
</comment>
<dbReference type="Pfam" id="PF10441">
    <property type="entry name" value="Urb2"/>
    <property type="match status" value="1"/>
</dbReference>
<dbReference type="Proteomes" id="UP000623129">
    <property type="component" value="Unassembled WGS sequence"/>
</dbReference>
<dbReference type="InterPro" id="IPR018849">
    <property type="entry name" value="Urb2/Npa2_C"/>
</dbReference>
<dbReference type="EMBL" id="SWLB01000018">
    <property type="protein sequence ID" value="KAF3326489.1"/>
    <property type="molecule type" value="Genomic_DNA"/>
</dbReference>
<reference evidence="3" key="1">
    <citation type="submission" date="2020-01" db="EMBL/GenBank/DDBJ databases">
        <title>Genome sequence of Kobresia littledalei, the first chromosome-level genome in the family Cyperaceae.</title>
        <authorList>
            <person name="Qu G."/>
        </authorList>
    </citation>
    <scope>NUCLEOTIDE SEQUENCE</scope>
    <source>
        <strain evidence="3">C.B.Clarke</strain>
        <tissue evidence="3">Leaf</tissue>
    </source>
</reference>
<sequence>MASLFEISPENPATPNRKRALNGEDGISDFSNKKPKLRVWENLDLILSLQSKDTSLQRKIELAFEFITSESFNFNERKDEPISTSRFASFLSNWIQPVLISSENKKSSDELFDPCLDARSWAIFKFCLDKKPFICISPNLLRPIAHVTRHASVQFGGCSDGFLEQFFECVSLVVTLNSRAFYNAGVDLWINCAIEVSNLVNKVFSKEGFGFPGGKSRLEFSLSLLEHFSTFLRFYPNPKNVFRVFVDRLLDPFLKLLVLLHSRESCENAEEIVRSLKAIEGVLSNGLFHPAHITGFFNLKNLDLLSSAREVGVKGSYHNHLFQRFRGIEKENKAVILAGFGYLFRLFLDRAKIQKAAKTNEASEDESKEMKKPIFEVFIHFMQPLLLECKSLKNSQFSGLGETKLVEMHCMLKSINEIMVCTKQERIYVPTEDTEGLHFNYLKEVHGVIVSISEEIYRFWVSKFQSGGESIKKILALVSREVFVAYGNFLEIEYRTLGDEIVGVWLMMFAFMAINFSSEDTRPHSLLIKEILNLGSQIINVFSELRQVSNPLFALLQAVKLHAESHNPLGPTSAFSIGTLHLPPKDFVCSLNTFLCATSFRLSISNAVKSMPERQAGSFIDELKADLISTVKWMADSILDFDLKSEILGRVLSELYTILLDSLTVTSSNSTLVGNSVEKLIGEIRPGFSPLIETKTEKENRNLKGKKNETDFICCLSGGISIPWSVSISWAMVFFFRLYASCRSLYRQSISLMPPDQASKSSELIGNSIATNFGTKWRNYSTLISFSYFYWISNPSISLPDLIQSLSDALFSENYLGRSSLIYSLVIMVFQRLNDLNREIGVLKFLQKEKGERPGRDKKRRKKLKEQICNSEAEAAGLTDFLIRNLSNFQCELNSNGNKLSLGFCSLDGRLFMVEVWGILCRNIDIWSLYASKKGLSKFFSCVLYYCTSNEREVEEITASGNGDALRCISFELLGNILLYDEHVLAKSMLSRFCHLLKGSLTSVVNSLLADVGTCLESPPDWSETNLFVGTCLEVRQSTDEKSVLPLKDELRHCQGMLDLLQNMPTVIFNVKISCKLATYILHLERVVLLNILSSIGDSFADKPSDLLRIFVSCRRALRHIITSSDDWSLNSKLFLRISKLFGNESLEWLLSSLQRTCRGKSSQNMKEMLFYLADHTSHLFLKFAEICFSCSLSKGEKLISLYSNDTTNGRDCPKVCLAWRYVENLAQTMESQIRILNIPKMGGIGSCFDVISCLQGFLWGLVSTLQEVNPTSDLKLWCWSRLEGFISSFENFVDICFYLLLSEGEKLSDDLPDPHFENDLVNFGEFMRSWVNTKKQDEITNLPFSRFCERASVDRVSLFKRLFTDETLEMQFIIRELFVASGAIFKLRCLMLPPSNNLTIPMGKISISNAVLHELADCPGWPSKFSFTWIEGILQFLQVVAGYIKNSDLDFSKQVYSQLISSHLGVIGKCISLESKRANLSIHDTGSNTKSLNPTGESDQEFRNELTRFKSMVRVSLKKLIGGGRRSSGTVLVQAVERALVGVEKGHHAVYNIKIGNFEGGCGTVSPSVAAGVDCFYIILESLSGKERALKKTIPSLVGCLFNIILHLESPNIFCIPEMPFSKANSYPDAGAVVLMCVEVLTTVVGRHSCPMDASHVSQCLHIPTTLFRNFNQMKKLVENGFRIDRQHFIDLYAACCKLICAVLKHRIREVRLCVALLEDSTTALLACLESENHNTSCKSIQFAWETQEAIKCASFFRRIYEEIRQQKDVLANNSFYFLASYISIYSGYGPSQAGIKREVDEALRPGVYSLIDICTQSDLQQLHTVLGEGPRRNTLASLLHDYKIHFQYEGKI</sequence>
<evidence type="ECO:0000313" key="3">
    <source>
        <dbReference type="EMBL" id="KAF3326489.1"/>
    </source>
</evidence>
<organism evidence="3 4">
    <name type="scientific">Carex littledalei</name>
    <dbReference type="NCBI Taxonomy" id="544730"/>
    <lineage>
        <taxon>Eukaryota</taxon>
        <taxon>Viridiplantae</taxon>
        <taxon>Streptophyta</taxon>
        <taxon>Embryophyta</taxon>
        <taxon>Tracheophyta</taxon>
        <taxon>Spermatophyta</taxon>
        <taxon>Magnoliopsida</taxon>
        <taxon>Liliopsida</taxon>
        <taxon>Poales</taxon>
        <taxon>Cyperaceae</taxon>
        <taxon>Cyperoideae</taxon>
        <taxon>Cariceae</taxon>
        <taxon>Carex</taxon>
        <taxon>Carex subgen. Euthyceras</taxon>
    </lineage>
</organism>